<dbReference type="GO" id="GO:0000159">
    <property type="term" value="C:protein phosphatase type 2A complex"/>
    <property type="evidence" value="ECO:0007669"/>
    <property type="project" value="TreeGrafter"/>
</dbReference>
<proteinExistence type="inferred from homology"/>
<evidence type="ECO:0000313" key="12">
    <source>
        <dbReference type="EMBL" id="JAS75752.1"/>
    </source>
</evidence>
<protein>
    <recommendedName>
        <fullName evidence="10 11">Serine/threonine-protein phosphatase 2A activator</fullName>
        <ecNumber evidence="5 11">5.2.1.8</ecNumber>
    </recommendedName>
    <alternativeName>
        <fullName evidence="11">Phosphotyrosyl phosphatase activator</fullName>
    </alternativeName>
</protein>
<dbReference type="AlphaFoldDB" id="A0A1B6HM29"/>
<evidence type="ECO:0000256" key="4">
    <source>
        <dbReference type="ARBA" id="ARBA00011019"/>
    </source>
</evidence>
<dbReference type="Pfam" id="PF03095">
    <property type="entry name" value="PTPA"/>
    <property type="match status" value="1"/>
</dbReference>
<comment type="catalytic activity">
    <reaction evidence="1 11">
        <text>[protein]-peptidylproline (omega=180) = [protein]-peptidylproline (omega=0)</text>
        <dbReference type="Rhea" id="RHEA:16237"/>
        <dbReference type="Rhea" id="RHEA-COMP:10747"/>
        <dbReference type="Rhea" id="RHEA-COMP:10748"/>
        <dbReference type="ChEBI" id="CHEBI:83833"/>
        <dbReference type="ChEBI" id="CHEBI:83834"/>
        <dbReference type="EC" id="5.2.1.8"/>
    </reaction>
</comment>
<evidence type="ECO:0000256" key="7">
    <source>
        <dbReference type="ARBA" id="ARBA00023110"/>
    </source>
</evidence>
<evidence type="ECO:0000256" key="6">
    <source>
        <dbReference type="ARBA" id="ARBA00022490"/>
    </source>
</evidence>
<dbReference type="GO" id="GO:0007052">
    <property type="term" value="P:mitotic spindle organization"/>
    <property type="evidence" value="ECO:0007669"/>
    <property type="project" value="TreeGrafter"/>
</dbReference>
<keyword evidence="6 11" id="KW-0963">Cytoplasm</keyword>
<dbReference type="PANTHER" id="PTHR10012:SF3">
    <property type="entry name" value="SERINE_THREONINE-PROTEIN PHOSPHATASE 2A ACTIVATOR 1"/>
    <property type="match status" value="1"/>
</dbReference>
<feature type="non-terminal residue" evidence="12">
    <location>
        <position position="1"/>
    </location>
</feature>
<dbReference type="InterPro" id="IPR037218">
    <property type="entry name" value="PTPA_sf"/>
</dbReference>
<dbReference type="EC" id="5.2.1.8" evidence="5 11"/>
<dbReference type="GO" id="GO:0003755">
    <property type="term" value="F:peptidyl-prolyl cis-trans isomerase activity"/>
    <property type="evidence" value="ECO:0007669"/>
    <property type="project" value="UniProtKB-KW"/>
</dbReference>
<evidence type="ECO:0000256" key="11">
    <source>
        <dbReference type="RuleBase" id="RU361210"/>
    </source>
</evidence>
<evidence type="ECO:0000256" key="5">
    <source>
        <dbReference type="ARBA" id="ARBA00013194"/>
    </source>
</evidence>
<dbReference type="Gene3D" id="1.20.120.1150">
    <property type="match status" value="1"/>
</dbReference>
<gene>
    <name evidence="12" type="ORF">g.57780</name>
</gene>
<evidence type="ECO:0000256" key="2">
    <source>
        <dbReference type="ARBA" id="ARBA00004123"/>
    </source>
</evidence>
<evidence type="ECO:0000256" key="3">
    <source>
        <dbReference type="ARBA" id="ARBA00004496"/>
    </source>
</evidence>
<dbReference type="InterPro" id="IPR004327">
    <property type="entry name" value="Phstyr_phstse_ac"/>
</dbReference>
<dbReference type="SUPFAM" id="SSF140984">
    <property type="entry name" value="PTPA-like"/>
    <property type="match status" value="1"/>
</dbReference>
<dbReference type="PANTHER" id="PTHR10012">
    <property type="entry name" value="SERINE/THREONINE-PROTEIN PHOSPHATASE 2A REGULATORY SUBUNIT B"/>
    <property type="match status" value="1"/>
</dbReference>
<comment type="subcellular location">
    <subcellularLocation>
        <location evidence="3 11">Cytoplasm</location>
    </subcellularLocation>
    <subcellularLocation>
        <location evidence="2">Nucleus</location>
    </subcellularLocation>
</comment>
<comment type="function">
    <text evidence="11">PPIases accelerate the folding of proteins. It catalyzes the cis-trans isomerization of proline imidic peptide bonds in oligopeptides.</text>
</comment>
<sequence>FDEHVSRTKNKREGPGVNFKETSAYGTIKDFLFKIDNSIKNRPQVEPAIKDPYIDILEEIVEKTPLSKEPARFANPAMRDVISHVCLETSNPYLRESFGNSIRMDYGTGHELNYLCYLYTQHTQGQLELEGVSSLLRRYFRLIRRYIKKFNIEAAGARGCWSVDEYQFLPYLLGSAENFRETRTIMEIREGMFYEAWFNHGDIGMVANICKLSWPEINIGLFKMYDEEVLGKHVVTQHFIYSDFLPI</sequence>
<comment type="similarity">
    <text evidence="4 11">Belongs to the PTPA-type PPIase family.</text>
</comment>
<dbReference type="InterPro" id="IPR043170">
    <property type="entry name" value="PTPA_C_lid"/>
</dbReference>
<accession>A0A1B6HM29</accession>
<dbReference type="GO" id="GO:0005737">
    <property type="term" value="C:cytoplasm"/>
    <property type="evidence" value="ECO:0007669"/>
    <property type="project" value="UniProtKB-SubCell"/>
</dbReference>
<keyword evidence="7 11" id="KW-0697">Rotamase</keyword>
<evidence type="ECO:0000256" key="1">
    <source>
        <dbReference type="ARBA" id="ARBA00000971"/>
    </source>
</evidence>
<name>A0A1B6HM29_9HEMI</name>
<organism evidence="12">
    <name type="scientific">Homalodisca liturata</name>
    <dbReference type="NCBI Taxonomy" id="320908"/>
    <lineage>
        <taxon>Eukaryota</taxon>
        <taxon>Metazoa</taxon>
        <taxon>Ecdysozoa</taxon>
        <taxon>Arthropoda</taxon>
        <taxon>Hexapoda</taxon>
        <taxon>Insecta</taxon>
        <taxon>Pterygota</taxon>
        <taxon>Neoptera</taxon>
        <taxon>Paraneoptera</taxon>
        <taxon>Hemiptera</taxon>
        <taxon>Auchenorrhyncha</taxon>
        <taxon>Membracoidea</taxon>
        <taxon>Cicadellidae</taxon>
        <taxon>Cicadellinae</taxon>
        <taxon>Proconiini</taxon>
        <taxon>Homalodisca</taxon>
    </lineage>
</organism>
<dbReference type="GO" id="GO:0005634">
    <property type="term" value="C:nucleus"/>
    <property type="evidence" value="ECO:0007669"/>
    <property type="project" value="TreeGrafter"/>
</dbReference>
<evidence type="ECO:0000256" key="10">
    <source>
        <dbReference type="ARBA" id="ARBA00044786"/>
    </source>
</evidence>
<keyword evidence="9" id="KW-0539">Nucleus</keyword>
<evidence type="ECO:0000256" key="8">
    <source>
        <dbReference type="ARBA" id="ARBA00023235"/>
    </source>
</evidence>
<dbReference type="EMBL" id="GECU01031954">
    <property type="protein sequence ID" value="JAS75752.1"/>
    <property type="molecule type" value="Transcribed_RNA"/>
</dbReference>
<evidence type="ECO:0000256" key="9">
    <source>
        <dbReference type="ARBA" id="ARBA00023242"/>
    </source>
</evidence>
<keyword evidence="8 11" id="KW-0413">Isomerase</keyword>
<dbReference type="GO" id="GO:0008160">
    <property type="term" value="F:protein tyrosine phosphatase activator activity"/>
    <property type="evidence" value="ECO:0007669"/>
    <property type="project" value="TreeGrafter"/>
</dbReference>
<reference evidence="12" key="1">
    <citation type="submission" date="2015-11" db="EMBL/GenBank/DDBJ databases">
        <title>De novo transcriptome assembly of four potential Pierce s Disease insect vectors from Arizona vineyards.</title>
        <authorList>
            <person name="Tassone E.E."/>
        </authorList>
    </citation>
    <scope>NUCLEOTIDE SEQUENCE</scope>
</reference>